<keyword evidence="3" id="KW-0633">Potassium transport</keyword>
<feature type="transmembrane region" description="Helical" evidence="10">
    <location>
        <begin position="337"/>
        <end position="355"/>
    </location>
</feature>
<dbReference type="RefSeq" id="XP_043141493.1">
    <property type="nucleotide sequence ID" value="XM_043285558.1"/>
</dbReference>
<evidence type="ECO:0000256" key="9">
    <source>
        <dbReference type="SAM" id="MobiDB-lite"/>
    </source>
</evidence>
<evidence type="ECO:0000256" key="7">
    <source>
        <dbReference type="ARBA" id="ARBA00023065"/>
    </source>
</evidence>
<evidence type="ECO:0000256" key="2">
    <source>
        <dbReference type="ARBA" id="ARBA00022448"/>
    </source>
</evidence>
<dbReference type="GeneID" id="66987517"/>
<keyword evidence="7" id="KW-0406">Ion transport</keyword>
<dbReference type="Proteomes" id="UP000036893">
    <property type="component" value="Unassembled WGS sequence"/>
</dbReference>
<feature type="region of interest" description="Disordered" evidence="9">
    <location>
        <begin position="1"/>
        <end position="22"/>
    </location>
</feature>
<dbReference type="InterPro" id="IPR003855">
    <property type="entry name" value="K+_transporter"/>
</dbReference>
<evidence type="ECO:0000256" key="4">
    <source>
        <dbReference type="ARBA" id="ARBA00022692"/>
    </source>
</evidence>
<evidence type="ECO:0000256" key="10">
    <source>
        <dbReference type="SAM" id="Phobius"/>
    </source>
</evidence>
<keyword evidence="2" id="KW-0813">Transport</keyword>
<comment type="caution">
    <text evidence="13">The sequence shown here is derived from an EMBL/GenBank/DDBJ whole genome shotgun (WGS) entry which is preliminary data.</text>
</comment>
<gene>
    <name evidence="13" type="ORF">Aud_000041</name>
</gene>
<feature type="transmembrane region" description="Helical" evidence="10">
    <location>
        <begin position="288"/>
        <end position="308"/>
    </location>
</feature>
<dbReference type="PANTHER" id="PTHR30540:SF83">
    <property type="entry name" value="K+ POTASSIUM TRANSPORTER"/>
    <property type="match status" value="1"/>
</dbReference>
<feature type="transmembrane region" description="Helical" evidence="10">
    <location>
        <begin position="218"/>
        <end position="237"/>
    </location>
</feature>
<reference evidence="13" key="1">
    <citation type="journal article" date="2015" name="Genome Announc.">
        <title>Draft Genome Sequence of the Pathogenic Filamentous Fungus Aspergillus udagawae Strain IFM 46973T.</title>
        <authorList>
            <person name="Kusuya Y."/>
            <person name="Takahashi-Nakaguchi A."/>
            <person name="Takahashi H."/>
            <person name="Yaguchi T."/>
        </authorList>
    </citation>
    <scope>NUCLEOTIDE SEQUENCE</scope>
    <source>
        <strain evidence="13">IFM 46973</strain>
    </source>
</reference>
<feature type="transmembrane region" description="Helical" evidence="10">
    <location>
        <begin position="95"/>
        <end position="119"/>
    </location>
</feature>
<evidence type="ECO:0000256" key="5">
    <source>
        <dbReference type="ARBA" id="ARBA00022958"/>
    </source>
</evidence>
<evidence type="ECO:0000313" key="13">
    <source>
        <dbReference type="EMBL" id="GIC84227.1"/>
    </source>
</evidence>
<evidence type="ECO:0000256" key="8">
    <source>
        <dbReference type="ARBA" id="ARBA00023136"/>
    </source>
</evidence>
<evidence type="ECO:0000313" key="14">
    <source>
        <dbReference type="Proteomes" id="UP000036893"/>
    </source>
</evidence>
<evidence type="ECO:0000256" key="3">
    <source>
        <dbReference type="ARBA" id="ARBA00022538"/>
    </source>
</evidence>
<protein>
    <recommendedName>
        <fullName evidence="15">Potassium transporter 5</fullName>
    </recommendedName>
</protein>
<sequence length="808" mass="89794">MSPTAITIADEPHPNAEMTRSQTAVTTATGIYRRASAAGSEDGEICDAISNIRSRTSRLERSISKATSIGESDEDPGLRKPGDFKQKQVFKGRMLFWLAYQSIGVIYGDIGTSPLYVYSSTFTEPPSRRDLIGVLSIIIWTLFLMVTVKYVLVILHADNDGEGGTFSTYSLLSRYMNITNRDPRETSLVEMKRYRTGDLEGAGQHVRHTLESSRVAKTLLKVMGLLAVTMVISDGLLTPAQSVLGAVQGIEVVQPNISKGTIVGVTDAILVILFCIQPLGITKITYAFAPIIIIWLAFNAAFGIYNLVKYDAGVFTAFNPGNGFEFLIRHKEEGWKMLGGVLLCFTGVEALFADLGAFSRRAIQLSWLGYTFPCLLLAYIGQAAYISVHPDAYTNPFFNAAPPGTLYPALVIAILAAIGASQAIITATFQLLAQVMKLSYFPQIKLVHTSKIFHGQLYVPVANWLLMVGTILIASIYNNTTSLGNAYGVCVMFVTFFDTCMVSLAAMFVWRISPFIVFVPWLIIACLDGTYLSSVLTKVPVGAWFTLTLAVVLASLLLLWRFGKERQWTAEAEDRFPTSHFVKHKDGQLRLTDRYEGISVSTTRGLGIFFDKAGETTPIVFSQFLLKLTAIPEVSIFFHLRPLEIPSVTYKERYSVSRLAIPNCYRLVVRYGYNDVIITPDLASVIVEQVRRYLVDESEHLQVNELSVSAPDDGKENIQMKPETPATRCEDHVVPLQSIALERLQAAFEHKVLYIIGKEQMTIKSGTNIFRRVLLHAFLWIRDNTRNRMANLRVPPAKVIEVGFLKEI</sequence>
<dbReference type="Pfam" id="PF02705">
    <property type="entry name" value="K_trans"/>
    <property type="match status" value="1"/>
</dbReference>
<proteinExistence type="predicted"/>
<feature type="transmembrane region" description="Helical" evidence="10">
    <location>
        <begin position="457"/>
        <end position="477"/>
    </location>
</feature>
<dbReference type="GO" id="GO:0015079">
    <property type="term" value="F:potassium ion transmembrane transporter activity"/>
    <property type="evidence" value="ECO:0007669"/>
    <property type="project" value="InterPro"/>
</dbReference>
<accession>A0A8E0QFG7</accession>
<evidence type="ECO:0000259" key="11">
    <source>
        <dbReference type="Pfam" id="PF02705"/>
    </source>
</evidence>
<dbReference type="InterPro" id="IPR053951">
    <property type="entry name" value="K_trans_N"/>
</dbReference>
<evidence type="ECO:0000256" key="6">
    <source>
        <dbReference type="ARBA" id="ARBA00022989"/>
    </source>
</evidence>
<dbReference type="AlphaFoldDB" id="A0A8E0QFG7"/>
<reference evidence="13" key="2">
    <citation type="submission" date="2021-01" db="EMBL/GenBank/DDBJ databases">
        <title>Pan-genome distribution and transcriptional activeness of fungal secondary metabolism genes in Aspergillus section Fumigati.</title>
        <authorList>
            <person name="Takahashi H."/>
            <person name="Umemura M."/>
            <person name="Ninomiya A."/>
            <person name="Kusuya Y."/>
            <person name="Urayama S."/>
            <person name="Shimizu M."/>
            <person name="Watanabe A."/>
            <person name="Kamei K."/>
            <person name="Yaguchi T."/>
            <person name="Hagiwara D."/>
        </authorList>
    </citation>
    <scope>NUCLEOTIDE SEQUENCE</scope>
    <source>
        <strain evidence="13">IFM 46973</strain>
    </source>
</reference>
<comment type="subcellular location">
    <subcellularLocation>
        <location evidence="1">Membrane</location>
        <topology evidence="1">Multi-pass membrane protein</topology>
    </subcellularLocation>
</comment>
<feature type="transmembrane region" description="Helical" evidence="10">
    <location>
        <begin position="131"/>
        <end position="152"/>
    </location>
</feature>
<keyword evidence="8 10" id="KW-0472">Membrane</keyword>
<evidence type="ECO:0008006" key="15">
    <source>
        <dbReference type="Google" id="ProtNLM"/>
    </source>
</evidence>
<keyword evidence="6 10" id="KW-1133">Transmembrane helix</keyword>
<feature type="domain" description="K+ potassium transporter integral membrane" evidence="11">
    <location>
        <begin position="98"/>
        <end position="583"/>
    </location>
</feature>
<feature type="region of interest" description="Disordered" evidence="9">
    <location>
        <begin position="63"/>
        <end position="83"/>
    </location>
</feature>
<evidence type="ECO:0000259" key="12">
    <source>
        <dbReference type="Pfam" id="PF22776"/>
    </source>
</evidence>
<name>A0A8E0QFG7_9EURO</name>
<feature type="transmembrane region" description="Helical" evidence="10">
    <location>
        <begin position="257"/>
        <end position="276"/>
    </location>
</feature>
<organism evidence="13 14">
    <name type="scientific">Aspergillus udagawae</name>
    <dbReference type="NCBI Taxonomy" id="91492"/>
    <lineage>
        <taxon>Eukaryota</taxon>
        <taxon>Fungi</taxon>
        <taxon>Dikarya</taxon>
        <taxon>Ascomycota</taxon>
        <taxon>Pezizomycotina</taxon>
        <taxon>Eurotiomycetes</taxon>
        <taxon>Eurotiomycetidae</taxon>
        <taxon>Eurotiales</taxon>
        <taxon>Aspergillaceae</taxon>
        <taxon>Aspergillus</taxon>
        <taxon>Aspergillus subgen. Fumigati</taxon>
    </lineage>
</organism>
<keyword evidence="5" id="KW-0630">Potassium</keyword>
<feature type="transmembrane region" description="Helical" evidence="10">
    <location>
        <begin position="515"/>
        <end position="535"/>
    </location>
</feature>
<dbReference type="NCBIfam" id="TIGR00794">
    <property type="entry name" value="kup"/>
    <property type="match status" value="1"/>
</dbReference>
<feature type="transmembrane region" description="Helical" evidence="10">
    <location>
        <begin position="483"/>
        <end position="508"/>
    </location>
</feature>
<evidence type="ECO:0000256" key="1">
    <source>
        <dbReference type="ARBA" id="ARBA00004141"/>
    </source>
</evidence>
<feature type="transmembrane region" description="Helical" evidence="10">
    <location>
        <begin position="541"/>
        <end position="560"/>
    </location>
</feature>
<dbReference type="EMBL" id="BBXM02000001">
    <property type="protein sequence ID" value="GIC84227.1"/>
    <property type="molecule type" value="Genomic_DNA"/>
</dbReference>
<dbReference type="Pfam" id="PF22776">
    <property type="entry name" value="K_trans_C"/>
    <property type="match status" value="1"/>
</dbReference>
<feature type="transmembrane region" description="Helical" evidence="10">
    <location>
        <begin position="406"/>
        <end position="436"/>
    </location>
</feature>
<dbReference type="PANTHER" id="PTHR30540">
    <property type="entry name" value="OSMOTIC STRESS POTASSIUM TRANSPORTER"/>
    <property type="match status" value="1"/>
</dbReference>
<keyword evidence="4 10" id="KW-0812">Transmembrane</keyword>
<feature type="domain" description="K+ potassium transporter C-terminal" evidence="12">
    <location>
        <begin position="605"/>
        <end position="808"/>
    </location>
</feature>
<feature type="transmembrane region" description="Helical" evidence="10">
    <location>
        <begin position="367"/>
        <end position="386"/>
    </location>
</feature>
<dbReference type="GO" id="GO:0016020">
    <property type="term" value="C:membrane"/>
    <property type="evidence" value="ECO:0007669"/>
    <property type="project" value="UniProtKB-SubCell"/>
</dbReference>
<dbReference type="InterPro" id="IPR053952">
    <property type="entry name" value="K_trans_C"/>
</dbReference>